<evidence type="ECO:0000259" key="1">
    <source>
        <dbReference type="Pfam" id="PF02350"/>
    </source>
</evidence>
<accession>X1U8B6</accession>
<dbReference type="AlphaFoldDB" id="X1U8B6"/>
<dbReference type="InterPro" id="IPR003331">
    <property type="entry name" value="UDP_GlcNAc_Epimerase_2_dom"/>
</dbReference>
<reference evidence="2" key="1">
    <citation type="journal article" date="2014" name="Front. Microbiol.">
        <title>High frequency of phylogenetically diverse reductive dehalogenase-homologous genes in deep subseafloor sedimentary metagenomes.</title>
        <authorList>
            <person name="Kawai M."/>
            <person name="Futagami T."/>
            <person name="Toyoda A."/>
            <person name="Takaki Y."/>
            <person name="Nishi S."/>
            <person name="Hori S."/>
            <person name="Arai W."/>
            <person name="Tsubouchi T."/>
            <person name="Morono Y."/>
            <person name="Uchiyama I."/>
            <person name="Ito T."/>
            <person name="Fujiyama A."/>
            <person name="Inagaki F."/>
            <person name="Takami H."/>
        </authorList>
    </citation>
    <scope>NUCLEOTIDE SEQUENCE</scope>
    <source>
        <strain evidence="2">Expedition CK06-06</strain>
    </source>
</reference>
<protein>
    <recommendedName>
        <fullName evidence="1">UDP-N-acetylglucosamine 2-epimerase domain-containing protein</fullName>
    </recommendedName>
</protein>
<dbReference type="EMBL" id="BARW01027204">
    <property type="protein sequence ID" value="GAJ13803.1"/>
    <property type="molecule type" value="Genomic_DNA"/>
</dbReference>
<gene>
    <name evidence="2" type="ORF">S12H4_44187</name>
</gene>
<feature type="domain" description="UDP-N-acetylglucosamine 2-epimerase" evidence="1">
    <location>
        <begin position="2"/>
        <end position="178"/>
    </location>
</feature>
<dbReference type="SUPFAM" id="SSF53756">
    <property type="entry name" value="UDP-Glycosyltransferase/glycogen phosphorylase"/>
    <property type="match status" value="1"/>
</dbReference>
<dbReference type="Pfam" id="PF02350">
    <property type="entry name" value="Epimerase_2"/>
    <property type="match status" value="1"/>
</dbReference>
<proteinExistence type="predicted"/>
<dbReference type="InterPro" id="IPR029767">
    <property type="entry name" value="WecB-like"/>
</dbReference>
<sequence>MDALLDNRKIAERSQILDTLNLENKQYLVATVHRASNTDDRHNLEGIVDAFCELGEKIVFPLHPRTEKSLKKYGLYDRLVGKVKLTEPLGYLDFLQLLSRARRVLTDSGGIQKEAYILGVPCITLRDNTEWVETVENGWNMLVGVDKARIVKTAKEFEPGGEQRNIFGQGACKRISAAIGRN</sequence>
<dbReference type="PANTHER" id="PTHR43174">
    <property type="entry name" value="UDP-N-ACETYLGLUCOSAMINE 2-EPIMERASE"/>
    <property type="match status" value="1"/>
</dbReference>
<dbReference type="PANTHER" id="PTHR43174:SF1">
    <property type="entry name" value="UDP-N-ACETYLGLUCOSAMINE 2-EPIMERASE"/>
    <property type="match status" value="1"/>
</dbReference>
<evidence type="ECO:0000313" key="2">
    <source>
        <dbReference type="EMBL" id="GAJ13803.1"/>
    </source>
</evidence>
<organism evidence="2">
    <name type="scientific">marine sediment metagenome</name>
    <dbReference type="NCBI Taxonomy" id="412755"/>
    <lineage>
        <taxon>unclassified sequences</taxon>
        <taxon>metagenomes</taxon>
        <taxon>ecological metagenomes</taxon>
    </lineage>
</organism>
<comment type="caution">
    <text evidence="2">The sequence shown here is derived from an EMBL/GenBank/DDBJ whole genome shotgun (WGS) entry which is preliminary data.</text>
</comment>
<name>X1U8B6_9ZZZZ</name>
<dbReference type="Gene3D" id="3.40.50.2000">
    <property type="entry name" value="Glycogen Phosphorylase B"/>
    <property type="match status" value="1"/>
</dbReference>